<dbReference type="EMBL" id="UPPP01000060">
    <property type="protein sequence ID" value="VBB05948.1"/>
    <property type="molecule type" value="Genomic_DNA"/>
</dbReference>
<sequence>MAQTGQQNQTSGQYGGQGLQISDRDLLQLALNESKHLAEAVNTYILEAGSDQLRRDYMTVLGDLYSQQKQIFDVMQQKGYYNPKNANPQDLSQAQSKFSSQNQQMQ</sequence>
<evidence type="ECO:0000313" key="2">
    <source>
        <dbReference type="EMBL" id="VBB05948.1"/>
    </source>
</evidence>
<accession>A0A498R9X5</accession>
<evidence type="ECO:0000313" key="3">
    <source>
        <dbReference type="Proteomes" id="UP000277811"/>
    </source>
</evidence>
<reference evidence="2 3" key="1">
    <citation type="submission" date="2018-06" db="EMBL/GenBank/DDBJ databases">
        <authorList>
            <person name="Strepis N."/>
        </authorList>
    </citation>
    <scope>NUCLEOTIDE SEQUENCE [LARGE SCALE GENOMIC DNA]</scope>
    <source>
        <strain evidence="2">LUCI</strain>
    </source>
</reference>
<proteinExistence type="predicted"/>
<protein>
    <submittedName>
        <fullName evidence="2">Uncharacterized protein</fullName>
    </submittedName>
</protein>
<feature type="region of interest" description="Disordered" evidence="1">
    <location>
        <begin position="79"/>
        <end position="106"/>
    </location>
</feature>
<dbReference type="OrthoDB" id="1685263at2"/>
<name>A0A498R9X5_9FIRM</name>
<dbReference type="RefSeq" id="WP_122626909.1">
    <property type="nucleotide sequence ID" value="NZ_UPPP01000060.1"/>
</dbReference>
<gene>
    <name evidence="2" type="ORF">LUCI_1159</name>
</gene>
<dbReference type="InterPro" id="IPR012851">
    <property type="entry name" value="Spore_coat_CotF-like"/>
</dbReference>
<evidence type="ECO:0000256" key="1">
    <source>
        <dbReference type="SAM" id="MobiDB-lite"/>
    </source>
</evidence>
<dbReference type="Pfam" id="PF07875">
    <property type="entry name" value="Coat_F"/>
    <property type="match status" value="1"/>
</dbReference>
<dbReference type="AlphaFoldDB" id="A0A498R9X5"/>
<dbReference type="Proteomes" id="UP000277811">
    <property type="component" value="Unassembled WGS sequence"/>
</dbReference>
<keyword evidence="3" id="KW-1185">Reference proteome</keyword>
<organism evidence="2 3">
    <name type="scientific">Lucifera butyrica</name>
    <dbReference type="NCBI Taxonomy" id="1351585"/>
    <lineage>
        <taxon>Bacteria</taxon>
        <taxon>Bacillati</taxon>
        <taxon>Bacillota</taxon>
        <taxon>Negativicutes</taxon>
        <taxon>Veillonellales</taxon>
        <taxon>Veillonellaceae</taxon>
        <taxon>Lucifera</taxon>
    </lineage>
</organism>
<feature type="compositionally biased region" description="Polar residues" evidence="1">
    <location>
        <begin position="84"/>
        <end position="106"/>
    </location>
</feature>